<evidence type="ECO:0000256" key="2">
    <source>
        <dbReference type="ARBA" id="ARBA00004797"/>
    </source>
</evidence>
<evidence type="ECO:0000256" key="10">
    <source>
        <dbReference type="ARBA" id="ARBA00022694"/>
    </source>
</evidence>
<comment type="catalytic activity">
    <reaction evidence="15">
        <text>7-[(3S)-(3-amino-3-methoxycarbonyl)propyl]wyosine(37) in tRNA(Phe) + S-adenosyl-L-methionine + CO2 = wybutosine(37) in tRNA(Phe) + S-adenosyl-L-homocysteine + 2 H(+)</text>
        <dbReference type="Rhea" id="RHEA:37119"/>
        <dbReference type="Rhea" id="RHEA-COMP:11844"/>
        <dbReference type="Rhea" id="RHEA-COMP:11847"/>
        <dbReference type="ChEBI" id="CHEBI:15378"/>
        <dbReference type="ChEBI" id="CHEBI:16526"/>
        <dbReference type="ChEBI" id="CHEBI:57856"/>
        <dbReference type="ChEBI" id="CHEBI:59789"/>
        <dbReference type="ChEBI" id="CHEBI:73544"/>
        <dbReference type="ChEBI" id="CHEBI:74275"/>
        <dbReference type="EC" id="2.3.1.231"/>
    </reaction>
</comment>
<keyword evidence="7" id="KW-0489">Methyltransferase</keyword>
<dbReference type="Pfam" id="PF13621">
    <property type="entry name" value="Cupin_8"/>
    <property type="match status" value="1"/>
</dbReference>
<feature type="domain" description="JmjC" evidence="17">
    <location>
        <begin position="835"/>
        <end position="994"/>
    </location>
</feature>
<comment type="function">
    <text evidence="11">Probable S-adenosyl-L-methionine-dependent methyltransferase that acts as a component of the wybutosine biosynthesis pathway. Wybutosine is a hyper modified guanosine with a tricyclic base found at the 3'-position adjacent to the anticodon of eukaryotic phenylalanine tRNA. May methylate the carboxyl group of leucine residues to form alpha-leucine ester residues.</text>
</comment>
<dbReference type="Pfam" id="PF04072">
    <property type="entry name" value="LCM"/>
    <property type="match status" value="1"/>
</dbReference>
<dbReference type="SUPFAM" id="SSF51197">
    <property type="entry name" value="Clavaminate synthase-like"/>
    <property type="match status" value="1"/>
</dbReference>
<evidence type="ECO:0000313" key="18">
    <source>
        <dbReference type="EMBL" id="KAF2083381.1"/>
    </source>
</evidence>
<name>A0A9P4HN83_9PEZI</name>
<dbReference type="FunFam" id="2.60.120.650:FF:000043">
    <property type="entry name" value="tRNA wybutosine-synthesizing protein 4"/>
    <property type="match status" value="1"/>
</dbReference>
<dbReference type="InterPro" id="IPR003347">
    <property type="entry name" value="JmjC_dom"/>
</dbReference>
<dbReference type="Proteomes" id="UP000799776">
    <property type="component" value="Unassembled WGS sequence"/>
</dbReference>
<dbReference type="Gene3D" id="3.40.50.150">
    <property type="entry name" value="Vaccinia Virus protein VP39"/>
    <property type="match status" value="1"/>
</dbReference>
<dbReference type="Pfam" id="PF13418">
    <property type="entry name" value="Beta-prop_TYW4"/>
    <property type="match status" value="1"/>
</dbReference>
<dbReference type="InterPro" id="IPR007213">
    <property type="entry name" value="Ppm1/Ppm2/Tcmp"/>
</dbReference>
<dbReference type="GO" id="GO:0008175">
    <property type="term" value="F:tRNA methyltransferase activity"/>
    <property type="evidence" value="ECO:0007669"/>
    <property type="project" value="TreeGrafter"/>
</dbReference>
<evidence type="ECO:0000256" key="3">
    <source>
        <dbReference type="ARBA" id="ARBA00010703"/>
    </source>
</evidence>
<protein>
    <recommendedName>
        <fullName evidence="6">tRNA wybutosine-synthesizing protein 4</fullName>
        <ecNumber evidence="5">2.1.1.290</ecNumber>
        <ecNumber evidence="4">2.3.1.231</ecNumber>
    </recommendedName>
    <alternativeName>
        <fullName evidence="13">Leucine carboxyl methyltransferase 2</fullName>
    </alternativeName>
    <alternativeName>
        <fullName evidence="14">tRNA(Phe) (7-(3-amino-3-(methoxycarbonyl)propyl)wyosine(37)-N)-methoxycarbonyltransferase</fullName>
    </alternativeName>
    <alternativeName>
        <fullName evidence="12">tRNA(Phe) (7-(3-amino-3-carboxypropyl)wyosine(37)-O)-methyltransferase</fullName>
    </alternativeName>
</protein>
<evidence type="ECO:0000256" key="7">
    <source>
        <dbReference type="ARBA" id="ARBA00022603"/>
    </source>
</evidence>
<dbReference type="OrthoDB" id="47172at2759"/>
<evidence type="ECO:0000256" key="6">
    <source>
        <dbReference type="ARBA" id="ARBA00018045"/>
    </source>
</evidence>
<reference evidence="18" key="1">
    <citation type="journal article" date="2020" name="Stud. Mycol.">
        <title>101 Dothideomycetes genomes: a test case for predicting lifestyles and emergence of pathogens.</title>
        <authorList>
            <person name="Haridas S."/>
            <person name="Albert R."/>
            <person name="Binder M."/>
            <person name="Bloem J."/>
            <person name="Labutti K."/>
            <person name="Salamov A."/>
            <person name="Andreopoulos B."/>
            <person name="Baker S."/>
            <person name="Barry K."/>
            <person name="Bills G."/>
            <person name="Bluhm B."/>
            <person name="Cannon C."/>
            <person name="Castanera R."/>
            <person name="Culley D."/>
            <person name="Daum C."/>
            <person name="Ezra D."/>
            <person name="Gonzalez J."/>
            <person name="Henrissat B."/>
            <person name="Kuo A."/>
            <person name="Liang C."/>
            <person name="Lipzen A."/>
            <person name="Lutzoni F."/>
            <person name="Magnuson J."/>
            <person name="Mondo S."/>
            <person name="Nolan M."/>
            <person name="Ohm R."/>
            <person name="Pangilinan J."/>
            <person name="Park H.-J."/>
            <person name="Ramirez L."/>
            <person name="Alfaro M."/>
            <person name="Sun H."/>
            <person name="Tritt A."/>
            <person name="Yoshinaga Y."/>
            <person name="Zwiers L.-H."/>
            <person name="Turgeon B."/>
            <person name="Goodwin S."/>
            <person name="Spatafora J."/>
            <person name="Crous P."/>
            <person name="Grigoriev I."/>
        </authorList>
    </citation>
    <scope>NUCLEOTIDE SEQUENCE</scope>
    <source>
        <strain evidence="18">CBS 121410</strain>
    </source>
</reference>
<proteinExistence type="inferred from homology"/>
<keyword evidence="19" id="KW-1185">Reference proteome</keyword>
<dbReference type="SUPFAM" id="SSF53335">
    <property type="entry name" value="S-adenosyl-L-methionine-dependent methyltransferases"/>
    <property type="match status" value="1"/>
</dbReference>
<sequence length="1056" mass="117417">MAGTNPARPPAAKSSREKRDDDIMLTNDSSIVSKRSVKKFYHPNDPDFFRPFTAKFQRRSPLINRGYWLRMKAIEHTVKSFLEEQDGKKKVVVNLGCGYDPLPFEFFHHYPSMTSSATFVDVDYPQLMQKKRSCILQDEMLLKTFPELSTAEAKTSDVWRAGRYLAVGCDLRKLSNLQLILEDEVQIQDRAVLFIAEVSVAYMDVKSADAVVGWASSFADARFCILEQCLPDGPDHPFAATMLSHFAKLHTYLRVCHQYPTLQDQKTRFHDQGWPHVSANSLWELWGKDHFLSPEGRRYLDLCEPFDEWEEFALFASHYLLLVARNTSESDHPVLEKKGHDEEHTSDALSRPNVESGKSRPWRIELSQTGEAAPSRFSALCCMDEEGFINHGGYGTKGRLPTQDTLDSHGYLIDTSLFPGSESIMCHTITPVTQQQWLLVGGRTSPLQVSNRSWLVDGGNLASSKDDMSPARYRHCAVDIKLSNNDDEPNSVLVFGGREASRASGQSSGVLSDTDLVQQDVAWQIWSRERGWRWQLAMSDDFSDRPPIRFGAAMAKTSPNSGILMGGLSEDGTILDDLWEWYVLETPGKPGEVTLGFRNRTNSIRRACPNGRYARFGANLVRCGSGFLLIGGVAKDNLLHQDEEIMYLSLEAPVRTLQVDVSKVHVTSKDGSRPLFVGVGAAPISENEILITGGGAVCFSMGSFWNTHHHVLRLSPPTPPAHSEPPNPRSTITQIPRVQLHTAAEFDALVAAGQPAIITNLALGPCTQLWTPDYLLSCVEPDRTVIVHSSPTSRMTFATKNFSYHKLTFSDFIEALTSPSPNNQLYLRALASTQPTKRPANLWTDFPTLAQDFHILDSPILSQVATRLHSAPLRISGPVALWLHYDVLANVLCQIHGTKTLRLYPPSDVPHLSYDPGASSSNLDVFDLATTDGLSEVGKTHPHEAFLRPGDVLFIPPAWSHAARPDQGVSIAVNAFWRDLEEGLYAKGRDVYGNRDLAAYEGGRKLVGEVARGFEGVPEALRGFYLERLIGELRGLVEEQRGVEGEEGESDGKEGS</sequence>
<dbReference type="PROSITE" id="PS51184">
    <property type="entry name" value="JMJC"/>
    <property type="match status" value="1"/>
</dbReference>
<evidence type="ECO:0000256" key="15">
    <source>
        <dbReference type="ARBA" id="ARBA00049250"/>
    </source>
</evidence>
<feature type="compositionally biased region" description="Basic and acidic residues" evidence="16">
    <location>
        <begin position="332"/>
        <end position="346"/>
    </location>
</feature>
<evidence type="ECO:0000256" key="4">
    <source>
        <dbReference type="ARBA" id="ARBA00012155"/>
    </source>
</evidence>
<evidence type="ECO:0000256" key="14">
    <source>
        <dbReference type="ARBA" id="ARBA00030847"/>
    </source>
</evidence>
<dbReference type="InterPro" id="IPR041667">
    <property type="entry name" value="Cupin_8"/>
</dbReference>
<dbReference type="GO" id="GO:0031591">
    <property type="term" value="P:wybutosine biosynthetic process"/>
    <property type="evidence" value="ECO:0007669"/>
    <property type="project" value="TreeGrafter"/>
</dbReference>
<keyword evidence="10" id="KW-0819">tRNA processing</keyword>
<evidence type="ECO:0000256" key="11">
    <source>
        <dbReference type="ARBA" id="ARBA00025588"/>
    </source>
</evidence>
<dbReference type="InterPro" id="IPR015915">
    <property type="entry name" value="Kelch-typ_b-propeller"/>
</dbReference>
<feature type="region of interest" description="Disordered" evidence="16">
    <location>
        <begin position="332"/>
        <end position="361"/>
    </location>
</feature>
<evidence type="ECO:0000313" key="19">
    <source>
        <dbReference type="Proteomes" id="UP000799776"/>
    </source>
</evidence>
<organism evidence="18 19">
    <name type="scientific">Saccharata proteae CBS 121410</name>
    <dbReference type="NCBI Taxonomy" id="1314787"/>
    <lineage>
        <taxon>Eukaryota</taxon>
        <taxon>Fungi</taxon>
        <taxon>Dikarya</taxon>
        <taxon>Ascomycota</taxon>
        <taxon>Pezizomycotina</taxon>
        <taxon>Dothideomycetes</taxon>
        <taxon>Dothideomycetes incertae sedis</taxon>
        <taxon>Botryosphaeriales</taxon>
        <taxon>Saccharataceae</taxon>
        <taxon>Saccharata</taxon>
    </lineage>
</organism>
<evidence type="ECO:0000256" key="16">
    <source>
        <dbReference type="SAM" id="MobiDB-lite"/>
    </source>
</evidence>
<comment type="catalytic activity">
    <reaction evidence="1">
        <text>7-[(3S)-3-amino-3-carboxypropyl]wyosine(37) in tRNA(Phe) + S-adenosyl-L-methionine = 7-[(3S)-(3-amino-3-methoxycarbonyl)propyl]wyosine(37) in tRNA(Phe) + S-adenosyl-L-homocysteine</text>
        <dbReference type="Rhea" id="RHEA:36903"/>
        <dbReference type="Rhea" id="RHEA-COMP:10379"/>
        <dbReference type="Rhea" id="RHEA-COMP:11844"/>
        <dbReference type="ChEBI" id="CHEBI:57856"/>
        <dbReference type="ChEBI" id="CHEBI:59789"/>
        <dbReference type="ChEBI" id="CHEBI:73543"/>
        <dbReference type="ChEBI" id="CHEBI:74275"/>
        <dbReference type="EC" id="2.1.1.290"/>
    </reaction>
</comment>
<evidence type="ECO:0000256" key="13">
    <source>
        <dbReference type="ARBA" id="ARBA00030231"/>
    </source>
</evidence>
<dbReference type="AlphaFoldDB" id="A0A9P4HN83"/>
<comment type="pathway">
    <text evidence="2">tRNA modification; wybutosine-tRNA(Phe) biosynthesis.</text>
</comment>
<evidence type="ECO:0000256" key="5">
    <source>
        <dbReference type="ARBA" id="ARBA00012779"/>
    </source>
</evidence>
<dbReference type="Gene3D" id="6.10.140.1470">
    <property type="match status" value="1"/>
</dbReference>
<dbReference type="PANTHER" id="PTHR46529:SF1">
    <property type="entry name" value="TRNA WYBUTOSINE-SYNTHESIZING PROTEIN 4"/>
    <property type="match status" value="1"/>
</dbReference>
<gene>
    <name evidence="18" type="ORF">K490DRAFT_51842</name>
</gene>
<dbReference type="PANTHER" id="PTHR46529">
    <property type="entry name" value="TRNA WYBUTOSINE-SYNTHESIZING PROTEIN 4"/>
    <property type="match status" value="1"/>
</dbReference>
<comment type="similarity">
    <text evidence="3">Belongs to the methyltransferase superfamily. LCMT family.</text>
</comment>
<dbReference type="InterPro" id="IPR029063">
    <property type="entry name" value="SAM-dependent_MTases_sf"/>
</dbReference>
<keyword evidence="9" id="KW-0949">S-adenosyl-L-methionine</keyword>
<dbReference type="Gene3D" id="2.120.10.80">
    <property type="entry name" value="Kelch-type beta propeller"/>
    <property type="match status" value="1"/>
</dbReference>
<evidence type="ECO:0000259" key="17">
    <source>
        <dbReference type="PROSITE" id="PS51184"/>
    </source>
</evidence>
<evidence type="ECO:0000256" key="12">
    <source>
        <dbReference type="ARBA" id="ARBA00029750"/>
    </source>
</evidence>
<dbReference type="InterPro" id="IPR011043">
    <property type="entry name" value="Gal_Oxase/kelch_b-propeller"/>
</dbReference>
<dbReference type="SUPFAM" id="SSF50965">
    <property type="entry name" value="Galactose oxidase, central domain"/>
    <property type="match status" value="1"/>
</dbReference>
<evidence type="ECO:0000256" key="9">
    <source>
        <dbReference type="ARBA" id="ARBA00022691"/>
    </source>
</evidence>
<dbReference type="EMBL" id="ML978794">
    <property type="protein sequence ID" value="KAF2083381.1"/>
    <property type="molecule type" value="Genomic_DNA"/>
</dbReference>
<evidence type="ECO:0000256" key="8">
    <source>
        <dbReference type="ARBA" id="ARBA00022679"/>
    </source>
</evidence>
<dbReference type="GO" id="GO:0030488">
    <property type="term" value="P:tRNA methylation"/>
    <property type="evidence" value="ECO:0007669"/>
    <property type="project" value="TreeGrafter"/>
</dbReference>
<evidence type="ECO:0000256" key="1">
    <source>
        <dbReference type="ARBA" id="ARBA00001806"/>
    </source>
</evidence>
<accession>A0A9P4HN83</accession>
<dbReference type="EC" id="2.3.1.231" evidence="4"/>
<feature type="region of interest" description="Disordered" evidence="16">
    <location>
        <begin position="1"/>
        <end position="22"/>
    </location>
</feature>
<keyword evidence="8" id="KW-0808">Transferase</keyword>
<comment type="caution">
    <text evidence="18">The sequence shown here is derived from an EMBL/GenBank/DDBJ whole genome shotgun (WGS) entry which is preliminary data.</text>
</comment>
<dbReference type="EC" id="2.1.1.290" evidence="5"/>
<dbReference type="Gene3D" id="2.60.120.650">
    <property type="entry name" value="Cupin"/>
    <property type="match status" value="1"/>
</dbReference>